<comment type="caution">
    <text evidence="1">The sequence shown here is derived from an EMBL/GenBank/DDBJ whole genome shotgun (WGS) entry which is preliminary data.</text>
</comment>
<dbReference type="Proteomes" id="UP000235392">
    <property type="component" value="Unassembled WGS sequence"/>
</dbReference>
<name>A0A2N5VQK2_9BASI</name>
<protein>
    <submittedName>
        <fullName evidence="1">Uncharacterized protein</fullName>
    </submittedName>
</protein>
<reference evidence="1 2" key="1">
    <citation type="submission" date="2017-11" db="EMBL/GenBank/DDBJ databases">
        <title>De novo assembly and phasing of dikaryotic genomes from two isolates of Puccinia coronata f. sp. avenae, the causal agent of oat crown rust.</title>
        <authorList>
            <person name="Miller M.E."/>
            <person name="Zhang Y."/>
            <person name="Omidvar V."/>
            <person name="Sperschneider J."/>
            <person name="Schwessinger B."/>
            <person name="Raley C."/>
            <person name="Palmer J.M."/>
            <person name="Garnica D."/>
            <person name="Upadhyaya N."/>
            <person name="Rathjen J."/>
            <person name="Taylor J.M."/>
            <person name="Park R.F."/>
            <person name="Dodds P.N."/>
            <person name="Hirsch C.D."/>
            <person name="Kianian S.F."/>
            <person name="Figueroa M."/>
        </authorList>
    </citation>
    <scope>NUCLEOTIDE SEQUENCE [LARGE SCALE GENOMIC DNA]</scope>
    <source>
        <strain evidence="1">12SD80</strain>
    </source>
</reference>
<organism evidence="1 2">
    <name type="scientific">Puccinia coronata f. sp. avenae</name>
    <dbReference type="NCBI Taxonomy" id="200324"/>
    <lineage>
        <taxon>Eukaryota</taxon>
        <taxon>Fungi</taxon>
        <taxon>Dikarya</taxon>
        <taxon>Basidiomycota</taxon>
        <taxon>Pucciniomycotina</taxon>
        <taxon>Pucciniomycetes</taxon>
        <taxon>Pucciniales</taxon>
        <taxon>Pucciniaceae</taxon>
        <taxon>Puccinia</taxon>
    </lineage>
</organism>
<dbReference type="AlphaFoldDB" id="A0A2N5VQK2"/>
<evidence type="ECO:0000313" key="2">
    <source>
        <dbReference type="Proteomes" id="UP000235392"/>
    </source>
</evidence>
<gene>
    <name evidence="1" type="ORF">PCASD_00227</name>
</gene>
<evidence type="ECO:0000313" key="1">
    <source>
        <dbReference type="EMBL" id="PLW52246.1"/>
    </source>
</evidence>
<accession>A0A2N5VQK2</accession>
<proteinExistence type="predicted"/>
<dbReference type="EMBL" id="PGCI01000001">
    <property type="protein sequence ID" value="PLW52246.1"/>
    <property type="molecule type" value="Genomic_DNA"/>
</dbReference>
<sequence length="52" mass="5964">MRPRFPQTPAGLSPIHRISLHFQTPNQPFSLVTYFQSNQLALLVSIFLRIPS</sequence>